<comment type="similarity">
    <text evidence="6">Belongs to the sigma-70 factor family. SigI subfamily.</text>
</comment>
<dbReference type="PIRSF" id="PIRSF038953">
    <property type="entry name" value="SigI"/>
    <property type="match status" value="1"/>
</dbReference>
<comment type="subunit">
    <text evidence="6">Interacts with RsgI.</text>
</comment>
<comment type="function">
    <text evidence="6">Sigma factors are initiation factors that promote the attachment of RNA polymerase to specific initiation sites and are then released.</text>
</comment>
<dbReference type="Proteomes" id="UP001222800">
    <property type="component" value="Chromosome"/>
</dbReference>
<evidence type="ECO:0000313" key="8">
    <source>
        <dbReference type="EMBL" id="WFD10333.1"/>
    </source>
</evidence>
<dbReference type="InterPro" id="IPR013325">
    <property type="entry name" value="RNA_pol_sigma_r2"/>
</dbReference>
<evidence type="ECO:0000256" key="3">
    <source>
        <dbReference type="ARBA" id="ARBA00023082"/>
    </source>
</evidence>
<keyword evidence="9" id="KW-1185">Reference proteome</keyword>
<keyword evidence="4 6" id="KW-0238">DNA-binding</keyword>
<proteinExistence type="inferred from homology"/>
<feature type="short sequence motif" description="Polymerase core binding" evidence="6">
    <location>
        <begin position="54"/>
        <end position="67"/>
    </location>
</feature>
<evidence type="ECO:0000256" key="4">
    <source>
        <dbReference type="ARBA" id="ARBA00023125"/>
    </source>
</evidence>
<evidence type="ECO:0000256" key="2">
    <source>
        <dbReference type="ARBA" id="ARBA00023015"/>
    </source>
</evidence>
<sequence>MLKIFKKNSLVKRLDKIKRGDKLEREKIIEEYIPFIIKTVSSVTNRYIESENSEEYSVGLEGFNEAIDKYDPKSGNFISFAKIVISSRTKDYLRKIKKDSKVISINQFPKEEQENIHNNLRTEDFVKDVILKEEIKTFENKLNDFDITFNDLLDEAPKHKDTRINAINIARYIFENNSIKMELMAKKRIPNSKIIKELNVTQKILKRSRKFIIATVLILESDSDLLKSYITFDKGGVNI</sequence>
<evidence type="ECO:0000259" key="7">
    <source>
        <dbReference type="Pfam" id="PF04542"/>
    </source>
</evidence>
<keyword evidence="3 6" id="KW-0731">Sigma factor</keyword>
<evidence type="ECO:0000256" key="5">
    <source>
        <dbReference type="ARBA" id="ARBA00023163"/>
    </source>
</evidence>
<protein>
    <recommendedName>
        <fullName evidence="6">RNA polymerase sigma factor SigI</fullName>
    </recommendedName>
</protein>
<dbReference type="Gene3D" id="1.10.1740.10">
    <property type="match status" value="1"/>
</dbReference>
<feature type="domain" description="RNA polymerase sigma-70 region 2" evidence="7">
    <location>
        <begin position="29"/>
        <end position="97"/>
    </location>
</feature>
<keyword evidence="6" id="KW-0346">Stress response</keyword>
<gene>
    <name evidence="6" type="primary">sigI</name>
    <name evidence="8" type="ORF">P4S50_18605</name>
</gene>
<name>A0ABY8EHT5_9FIRM</name>
<dbReference type="SUPFAM" id="SSF88946">
    <property type="entry name" value="Sigma2 domain of RNA polymerase sigma factors"/>
    <property type="match status" value="1"/>
</dbReference>
<organism evidence="8 9">
    <name type="scientific">Tepidibacter hydrothermalis</name>
    <dbReference type="NCBI Taxonomy" id="3036126"/>
    <lineage>
        <taxon>Bacteria</taxon>
        <taxon>Bacillati</taxon>
        <taxon>Bacillota</taxon>
        <taxon>Clostridia</taxon>
        <taxon>Peptostreptococcales</taxon>
        <taxon>Peptostreptococcaceae</taxon>
        <taxon>Tepidibacter</taxon>
    </lineage>
</organism>
<dbReference type="InterPro" id="IPR007627">
    <property type="entry name" value="RNA_pol_sigma70_r2"/>
</dbReference>
<evidence type="ECO:0000256" key="1">
    <source>
        <dbReference type="ARBA" id="ARBA00022490"/>
    </source>
</evidence>
<dbReference type="HAMAP" id="MF_02064">
    <property type="entry name" value="Sigma70_SigI"/>
    <property type="match status" value="1"/>
</dbReference>
<dbReference type="InterPro" id="IPR014244">
    <property type="entry name" value="RNA_pol_sigma-I"/>
</dbReference>
<dbReference type="EMBL" id="CP120733">
    <property type="protein sequence ID" value="WFD10333.1"/>
    <property type="molecule type" value="Genomic_DNA"/>
</dbReference>
<dbReference type="RefSeq" id="WP_277732308.1">
    <property type="nucleotide sequence ID" value="NZ_CP120733.1"/>
</dbReference>
<keyword evidence="5 6" id="KW-0804">Transcription</keyword>
<comment type="subcellular location">
    <subcellularLocation>
        <location evidence="6">Cytoplasm</location>
    </subcellularLocation>
</comment>
<feature type="DNA-binding region" description="H-T-H motif" evidence="6">
    <location>
        <begin position="191"/>
        <end position="210"/>
    </location>
</feature>
<comment type="activity regulation">
    <text evidence="6">Negatively regulated by the anti-sigma-I factor RsgI.</text>
</comment>
<reference evidence="8 9" key="1">
    <citation type="submission" date="2023-03" db="EMBL/GenBank/DDBJ databases">
        <title>Complete genome sequence of Tepidibacter sp. SWIR-1, isolated from a deep-sea hydrothermal vent.</title>
        <authorList>
            <person name="Li X."/>
        </authorList>
    </citation>
    <scope>NUCLEOTIDE SEQUENCE [LARGE SCALE GENOMIC DNA]</scope>
    <source>
        <strain evidence="8 9">SWIR-1</strain>
    </source>
</reference>
<keyword evidence="1 6" id="KW-0963">Cytoplasm</keyword>
<evidence type="ECO:0000313" key="9">
    <source>
        <dbReference type="Proteomes" id="UP001222800"/>
    </source>
</evidence>
<keyword evidence="2 6" id="KW-0805">Transcription regulation</keyword>
<accession>A0ABY8EHT5</accession>
<evidence type="ECO:0000256" key="6">
    <source>
        <dbReference type="HAMAP-Rule" id="MF_02064"/>
    </source>
</evidence>
<dbReference type="Pfam" id="PF04542">
    <property type="entry name" value="Sigma70_r2"/>
    <property type="match status" value="1"/>
</dbReference>